<dbReference type="PANTHER" id="PTHR20854">
    <property type="entry name" value="INOSITOL MONOPHOSPHATASE"/>
    <property type="match status" value="1"/>
</dbReference>
<keyword evidence="6 9" id="KW-0479">Metal-binding</keyword>
<dbReference type="InterPro" id="IPR020550">
    <property type="entry name" value="Inositol_monophosphatase_CS"/>
</dbReference>
<dbReference type="PRINTS" id="PR01959">
    <property type="entry name" value="SBIMPHPHTASE"/>
</dbReference>
<dbReference type="PROSITE" id="PS00630">
    <property type="entry name" value="IMP_2"/>
    <property type="match status" value="1"/>
</dbReference>
<organism evidence="11">
    <name type="scientific">Hellea balneolensis</name>
    <dbReference type="NCBI Taxonomy" id="287478"/>
    <lineage>
        <taxon>Bacteria</taxon>
        <taxon>Pseudomonadati</taxon>
        <taxon>Pseudomonadota</taxon>
        <taxon>Alphaproteobacteria</taxon>
        <taxon>Maricaulales</taxon>
        <taxon>Robiginitomaculaceae</taxon>
        <taxon>Hellea</taxon>
    </lineage>
</organism>
<dbReference type="GO" id="GO:0046872">
    <property type="term" value="F:metal ion binding"/>
    <property type="evidence" value="ECO:0007669"/>
    <property type="project" value="UniProtKB-KW"/>
</dbReference>
<evidence type="ECO:0000256" key="9">
    <source>
        <dbReference type="PIRSR" id="PIRSR600760-2"/>
    </source>
</evidence>
<protein>
    <recommendedName>
        <fullName evidence="5 10">Inositol-1-monophosphatase</fullName>
        <ecNumber evidence="4 10">3.1.3.25</ecNumber>
    </recommendedName>
</protein>
<comment type="caution">
    <text evidence="11">The sequence shown here is derived from an EMBL/GenBank/DDBJ whole genome shotgun (WGS) entry which is preliminary data.</text>
</comment>
<dbReference type="InterPro" id="IPR022337">
    <property type="entry name" value="Inositol_monophosphatase_SuhB"/>
</dbReference>
<keyword evidence="8 9" id="KW-0460">Magnesium</keyword>
<dbReference type="InterPro" id="IPR033942">
    <property type="entry name" value="IMPase"/>
</dbReference>
<dbReference type="EMBL" id="DRMJ01000534">
    <property type="protein sequence ID" value="HHL43961.1"/>
    <property type="molecule type" value="Genomic_DNA"/>
</dbReference>
<proteinExistence type="inferred from homology"/>
<dbReference type="Proteomes" id="UP000885830">
    <property type="component" value="Unassembled WGS sequence"/>
</dbReference>
<dbReference type="EC" id="3.1.3.25" evidence="4 10"/>
<evidence type="ECO:0000256" key="7">
    <source>
        <dbReference type="ARBA" id="ARBA00022801"/>
    </source>
</evidence>
<evidence type="ECO:0000256" key="1">
    <source>
        <dbReference type="ARBA" id="ARBA00001033"/>
    </source>
</evidence>
<dbReference type="AlphaFoldDB" id="A0A7C5QQR7"/>
<comment type="cofactor">
    <cofactor evidence="2 9 10">
        <name>Mg(2+)</name>
        <dbReference type="ChEBI" id="CHEBI:18420"/>
    </cofactor>
</comment>
<dbReference type="Gene3D" id="3.40.190.80">
    <property type="match status" value="1"/>
</dbReference>
<evidence type="ECO:0000256" key="8">
    <source>
        <dbReference type="ARBA" id="ARBA00022842"/>
    </source>
</evidence>
<sequence>MAIASPLIEIMMEAARRGARTLARDFGEVENLQVSLKGPADFVSAADKMAEQKIFESLNRDRPGYGFLMEERGVVKGSDKTHQFIIDPLDGTLNFLHGNPHFAISIAVEREGELVGGVIYDILRDEMFHAEKGKGAFLMDSRGTEKRLRMPMKKNMGDCVFATGIPWVGKPGHATFLKELHKIMAVSAGVRRNGSAALDLAWTAAGRFNGYWERGLKPWDIAAGIVIVSEAGGKVCDLDDAGNDVLQTGNIICANREIFDKFKEK</sequence>
<reference evidence="11" key="1">
    <citation type="journal article" date="2020" name="mSystems">
        <title>Genome- and Community-Level Interaction Insights into Carbon Utilization and Element Cycling Functions of Hydrothermarchaeota in Hydrothermal Sediment.</title>
        <authorList>
            <person name="Zhou Z."/>
            <person name="Liu Y."/>
            <person name="Xu W."/>
            <person name="Pan J."/>
            <person name="Luo Z.H."/>
            <person name="Li M."/>
        </authorList>
    </citation>
    <scope>NUCLEOTIDE SEQUENCE [LARGE SCALE GENOMIC DNA]</scope>
    <source>
        <strain evidence="11">HyVt-485</strain>
    </source>
</reference>
<dbReference type="Pfam" id="PF00459">
    <property type="entry name" value="Inositol_P"/>
    <property type="match status" value="1"/>
</dbReference>
<evidence type="ECO:0000256" key="10">
    <source>
        <dbReference type="RuleBase" id="RU364068"/>
    </source>
</evidence>
<evidence type="ECO:0000256" key="2">
    <source>
        <dbReference type="ARBA" id="ARBA00001946"/>
    </source>
</evidence>
<dbReference type="GO" id="GO:0008934">
    <property type="term" value="F:inositol monophosphate 1-phosphatase activity"/>
    <property type="evidence" value="ECO:0007669"/>
    <property type="project" value="InterPro"/>
</dbReference>
<evidence type="ECO:0000256" key="5">
    <source>
        <dbReference type="ARBA" id="ARBA00019784"/>
    </source>
</evidence>
<comment type="catalytic activity">
    <reaction evidence="1 10">
        <text>a myo-inositol phosphate + H2O = myo-inositol + phosphate</text>
        <dbReference type="Rhea" id="RHEA:24056"/>
        <dbReference type="ChEBI" id="CHEBI:15377"/>
        <dbReference type="ChEBI" id="CHEBI:17268"/>
        <dbReference type="ChEBI" id="CHEBI:43474"/>
        <dbReference type="ChEBI" id="CHEBI:84139"/>
        <dbReference type="EC" id="3.1.3.25"/>
    </reaction>
</comment>
<keyword evidence="7 10" id="KW-0378">Hydrolase</keyword>
<feature type="binding site" evidence="9">
    <location>
        <position position="220"/>
    </location>
    <ligand>
        <name>Mg(2+)</name>
        <dbReference type="ChEBI" id="CHEBI:18420"/>
        <label>2</label>
    </ligand>
</feature>
<dbReference type="FunFam" id="3.30.540.10:FF:000003">
    <property type="entry name" value="Inositol-1-monophosphatase"/>
    <property type="match status" value="1"/>
</dbReference>
<dbReference type="PROSITE" id="PS00629">
    <property type="entry name" value="IMP_1"/>
    <property type="match status" value="1"/>
</dbReference>
<name>A0A7C5QQR7_9PROT</name>
<dbReference type="InterPro" id="IPR020583">
    <property type="entry name" value="Inositol_monoP_metal-BS"/>
</dbReference>
<evidence type="ECO:0000256" key="6">
    <source>
        <dbReference type="ARBA" id="ARBA00022723"/>
    </source>
</evidence>
<dbReference type="GO" id="GO:0007165">
    <property type="term" value="P:signal transduction"/>
    <property type="evidence" value="ECO:0007669"/>
    <property type="project" value="TreeGrafter"/>
</dbReference>
<gene>
    <name evidence="11" type="ORF">ENJ42_10105</name>
</gene>
<dbReference type="SUPFAM" id="SSF56655">
    <property type="entry name" value="Carbohydrate phosphatase"/>
    <property type="match status" value="1"/>
</dbReference>
<dbReference type="PRINTS" id="PR00377">
    <property type="entry name" value="IMPHPHTASES"/>
</dbReference>
<dbReference type="GO" id="GO:0046854">
    <property type="term" value="P:phosphatidylinositol phosphate biosynthetic process"/>
    <property type="evidence" value="ECO:0007669"/>
    <property type="project" value="InterPro"/>
</dbReference>
<evidence type="ECO:0000256" key="4">
    <source>
        <dbReference type="ARBA" id="ARBA00013106"/>
    </source>
</evidence>
<feature type="binding site" evidence="9">
    <location>
        <position position="70"/>
    </location>
    <ligand>
        <name>Mg(2+)</name>
        <dbReference type="ChEBI" id="CHEBI:18420"/>
        <label>1</label>
        <note>catalytic</note>
    </ligand>
</feature>
<dbReference type="InterPro" id="IPR000760">
    <property type="entry name" value="Inositol_monophosphatase-like"/>
</dbReference>
<evidence type="ECO:0000313" key="11">
    <source>
        <dbReference type="EMBL" id="HHL43961.1"/>
    </source>
</evidence>
<comment type="similarity">
    <text evidence="3 10">Belongs to the inositol monophosphatase superfamily.</text>
</comment>
<dbReference type="Gene3D" id="3.30.540.10">
    <property type="entry name" value="Fructose-1,6-Bisphosphatase, subunit A, domain 1"/>
    <property type="match status" value="1"/>
</dbReference>
<feature type="non-terminal residue" evidence="11">
    <location>
        <position position="265"/>
    </location>
</feature>
<accession>A0A7C5QQR7</accession>
<evidence type="ECO:0000256" key="3">
    <source>
        <dbReference type="ARBA" id="ARBA00009759"/>
    </source>
</evidence>
<feature type="binding site" evidence="9">
    <location>
        <position position="89"/>
    </location>
    <ligand>
        <name>Mg(2+)</name>
        <dbReference type="ChEBI" id="CHEBI:18420"/>
        <label>1</label>
        <note>catalytic</note>
    </ligand>
</feature>
<feature type="binding site" evidence="9">
    <location>
        <position position="87"/>
    </location>
    <ligand>
        <name>Mg(2+)</name>
        <dbReference type="ChEBI" id="CHEBI:18420"/>
        <label>1</label>
        <note>catalytic</note>
    </ligand>
</feature>
<dbReference type="CDD" id="cd01639">
    <property type="entry name" value="IMPase"/>
    <property type="match status" value="1"/>
</dbReference>
<dbReference type="GO" id="GO:0006020">
    <property type="term" value="P:inositol metabolic process"/>
    <property type="evidence" value="ECO:0007669"/>
    <property type="project" value="TreeGrafter"/>
</dbReference>
<dbReference type="PANTHER" id="PTHR20854:SF4">
    <property type="entry name" value="INOSITOL-1-MONOPHOSPHATASE-RELATED"/>
    <property type="match status" value="1"/>
</dbReference>
<feature type="binding site" evidence="9">
    <location>
        <position position="90"/>
    </location>
    <ligand>
        <name>Mg(2+)</name>
        <dbReference type="ChEBI" id="CHEBI:18420"/>
        <label>2</label>
    </ligand>
</feature>